<keyword evidence="16" id="KW-1185">Reference proteome</keyword>
<keyword evidence="3 10" id="KW-0813">Transport</keyword>
<evidence type="ECO:0000256" key="6">
    <source>
        <dbReference type="ARBA" id="ARBA00023077"/>
    </source>
</evidence>
<keyword evidence="5 10" id="KW-0812">Transmembrane</keyword>
<evidence type="ECO:0000256" key="10">
    <source>
        <dbReference type="PROSITE-ProRule" id="PRU01360"/>
    </source>
</evidence>
<dbReference type="NCBIfam" id="TIGR01783">
    <property type="entry name" value="TonB-siderophor"/>
    <property type="match status" value="1"/>
</dbReference>
<evidence type="ECO:0000256" key="12">
    <source>
        <dbReference type="SAM" id="SignalP"/>
    </source>
</evidence>
<gene>
    <name evidence="15" type="ORF">HBH26_04425</name>
</gene>
<dbReference type="EMBL" id="JAAVJH010000002">
    <property type="protein sequence ID" value="NJR77863.1"/>
    <property type="molecule type" value="Genomic_DNA"/>
</dbReference>
<evidence type="ECO:0000259" key="14">
    <source>
        <dbReference type="Pfam" id="PF07715"/>
    </source>
</evidence>
<feature type="domain" description="TonB-dependent receptor plug" evidence="14">
    <location>
        <begin position="69"/>
        <end position="167"/>
    </location>
</feature>
<dbReference type="SUPFAM" id="SSF56935">
    <property type="entry name" value="Porins"/>
    <property type="match status" value="1"/>
</dbReference>
<comment type="subcellular location">
    <subcellularLocation>
        <location evidence="1 10">Cell outer membrane</location>
        <topology evidence="1 10">Multi-pass membrane protein</topology>
    </subcellularLocation>
</comment>
<feature type="chain" id="PRO_5047425750" evidence="12">
    <location>
        <begin position="20"/>
        <end position="722"/>
    </location>
</feature>
<sequence>MTRSLLIGLLATAAFPATAMAEAPVADTGLETAGDTTADPQNDLIVTGARASAADDKQSASPTGLSLSLRETPQSLTIVDRERIDSFALTNVNDLLTQTVGINVERTETDRTEFNSRGFDITNFQFDGIGLPMFFNIQTGDLDTVLFERVEAVRGANAIMTGVGNPSATINYLRKRPTREFRANASAFGGSFDLWRLEGDVSGPLTADGSLRIRAIGAHEERASYLDYNHVNRDVFAGLIAWDATPDLTVTAGYSLQDNRSDGVLWGALPLVYSDGSRIDYPRSASTSADWTYWNVRDQTAFAEVAYKLGGDWSLRGVATYRHWRERARILYAYYANGVGADPATGQGIVGLTGTYPSKYEQLLFDGYASGSVNVFGRDHQLAFGVATGRSDGEQFSASSLGGAIDYGDIRQLASFRAPLPAYAPLVQQADTYDRLTRAYGAAHLNLTDRVKGVVGATAIWLRSGGLSYGADQTRRNDKVSPYLGVLYDLTSSLTLYASYTDIFNPQREVDRTNVRLDPAKGTSIEGGIKGEWLDGRLYGSAAVFRAKQSGLAVVAGQFVEGEPGQIGTSYYTGQDTTSKGFEIEVAGRVANRWLLSGGFTHLSIEDEQGSDARTFIPRDTLKLAATYTVPEWRDFKLGAQFRYQSEISTPSSVVVGGTAVPIVQDAFATLDLLAGIRLAEHVTATVNVRNVNDAKYLGTLKYGQAFYAAPRSVIATLRFDY</sequence>
<dbReference type="InterPro" id="IPR012910">
    <property type="entry name" value="Plug_dom"/>
</dbReference>
<keyword evidence="8 15" id="KW-0675">Receptor</keyword>
<dbReference type="PROSITE" id="PS52016">
    <property type="entry name" value="TONB_DEPENDENT_REC_3"/>
    <property type="match status" value="1"/>
</dbReference>
<comment type="caution">
    <text evidence="15">The sequence shown here is derived from an EMBL/GenBank/DDBJ whole genome shotgun (WGS) entry which is preliminary data.</text>
</comment>
<protein>
    <submittedName>
        <fullName evidence="15">TonB-dependent siderophore receptor</fullName>
    </submittedName>
</protein>
<dbReference type="InterPro" id="IPR010105">
    <property type="entry name" value="TonB_sidphr_rcpt"/>
</dbReference>
<dbReference type="Gene3D" id="2.170.130.10">
    <property type="entry name" value="TonB-dependent receptor, plug domain"/>
    <property type="match status" value="1"/>
</dbReference>
<evidence type="ECO:0000256" key="7">
    <source>
        <dbReference type="ARBA" id="ARBA00023136"/>
    </source>
</evidence>
<evidence type="ECO:0000256" key="9">
    <source>
        <dbReference type="ARBA" id="ARBA00023237"/>
    </source>
</evidence>
<keyword evidence="9 10" id="KW-0998">Cell outer membrane</keyword>
<evidence type="ECO:0000313" key="15">
    <source>
        <dbReference type="EMBL" id="NJR77863.1"/>
    </source>
</evidence>
<evidence type="ECO:0000256" key="8">
    <source>
        <dbReference type="ARBA" id="ARBA00023170"/>
    </source>
</evidence>
<keyword evidence="4 10" id="KW-1134">Transmembrane beta strand</keyword>
<dbReference type="PANTHER" id="PTHR32552">
    <property type="entry name" value="FERRICHROME IRON RECEPTOR-RELATED"/>
    <property type="match status" value="1"/>
</dbReference>
<dbReference type="InterPro" id="IPR000531">
    <property type="entry name" value="Beta-barrel_TonB"/>
</dbReference>
<evidence type="ECO:0000313" key="16">
    <source>
        <dbReference type="Proteomes" id="UP000732399"/>
    </source>
</evidence>
<proteinExistence type="inferred from homology"/>
<keyword evidence="7 10" id="KW-0472">Membrane</keyword>
<name>A0ABX1CIS7_9SPHN</name>
<evidence type="ECO:0000256" key="1">
    <source>
        <dbReference type="ARBA" id="ARBA00004571"/>
    </source>
</evidence>
<evidence type="ECO:0000256" key="2">
    <source>
        <dbReference type="ARBA" id="ARBA00009810"/>
    </source>
</evidence>
<dbReference type="Pfam" id="PF07715">
    <property type="entry name" value="Plug"/>
    <property type="match status" value="1"/>
</dbReference>
<dbReference type="InterPro" id="IPR039426">
    <property type="entry name" value="TonB-dep_rcpt-like"/>
</dbReference>
<evidence type="ECO:0000256" key="4">
    <source>
        <dbReference type="ARBA" id="ARBA00022452"/>
    </source>
</evidence>
<comment type="similarity">
    <text evidence="2 10 11">Belongs to the TonB-dependent receptor family.</text>
</comment>
<organism evidence="15 16">
    <name type="scientific">Sphingomonas corticis</name>
    <dbReference type="NCBI Taxonomy" id="2722791"/>
    <lineage>
        <taxon>Bacteria</taxon>
        <taxon>Pseudomonadati</taxon>
        <taxon>Pseudomonadota</taxon>
        <taxon>Alphaproteobacteria</taxon>
        <taxon>Sphingomonadales</taxon>
        <taxon>Sphingomonadaceae</taxon>
        <taxon>Sphingomonas</taxon>
    </lineage>
</organism>
<dbReference type="CDD" id="cd01347">
    <property type="entry name" value="ligand_gated_channel"/>
    <property type="match status" value="1"/>
</dbReference>
<dbReference type="RefSeq" id="WP_168133371.1">
    <property type="nucleotide sequence ID" value="NZ_JAAVJH010000002.1"/>
</dbReference>
<dbReference type="InterPro" id="IPR036942">
    <property type="entry name" value="Beta-barrel_TonB_sf"/>
</dbReference>
<feature type="signal peptide" evidence="12">
    <location>
        <begin position="1"/>
        <end position="19"/>
    </location>
</feature>
<feature type="domain" description="TonB-dependent receptor-like beta-barrel" evidence="13">
    <location>
        <begin position="270"/>
        <end position="692"/>
    </location>
</feature>
<evidence type="ECO:0000259" key="13">
    <source>
        <dbReference type="Pfam" id="PF00593"/>
    </source>
</evidence>
<evidence type="ECO:0000256" key="11">
    <source>
        <dbReference type="RuleBase" id="RU003357"/>
    </source>
</evidence>
<evidence type="ECO:0000256" key="3">
    <source>
        <dbReference type="ARBA" id="ARBA00022448"/>
    </source>
</evidence>
<dbReference type="Proteomes" id="UP000732399">
    <property type="component" value="Unassembled WGS sequence"/>
</dbReference>
<dbReference type="Gene3D" id="2.40.170.20">
    <property type="entry name" value="TonB-dependent receptor, beta-barrel domain"/>
    <property type="match status" value="1"/>
</dbReference>
<dbReference type="InterPro" id="IPR037066">
    <property type="entry name" value="Plug_dom_sf"/>
</dbReference>
<keyword evidence="6 11" id="KW-0798">TonB box</keyword>
<dbReference type="PANTHER" id="PTHR32552:SF74">
    <property type="entry name" value="HYDROXAMATE SIDEROPHORE RECEPTOR FHUE"/>
    <property type="match status" value="1"/>
</dbReference>
<reference evidence="15 16" key="1">
    <citation type="submission" date="2020-03" db="EMBL/GenBank/DDBJ databases">
        <authorList>
            <person name="Wang L."/>
            <person name="He N."/>
            <person name="Li Y."/>
            <person name="Fang Y."/>
            <person name="Zhang F."/>
        </authorList>
    </citation>
    <scope>NUCLEOTIDE SEQUENCE [LARGE SCALE GENOMIC DNA]</scope>
    <source>
        <strain evidence="15 16">36D10-4-7</strain>
    </source>
</reference>
<keyword evidence="12" id="KW-0732">Signal</keyword>
<dbReference type="Pfam" id="PF00593">
    <property type="entry name" value="TonB_dep_Rec_b-barrel"/>
    <property type="match status" value="1"/>
</dbReference>
<evidence type="ECO:0000256" key="5">
    <source>
        <dbReference type="ARBA" id="ARBA00022692"/>
    </source>
</evidence>
<accession>A0ABX1CIS7</accession>